<name>A0A239LRM1_9RHOB</name>
<dbReference type="EMBL" id="FZON01000099">
    <property type="protein sequence ID" value="SNT33025.1"/>
    <property type="molecule type" value="Genomic_DNA"/>
</dbReference>
<dbReference type="AlphaFoldDB" id="A0A239LRM1"/>
<organism evidence="2 3">
    <name type="scientific">Antarctobacter heliothermus</name>
    <dbReference type="NCBI Taxonomy" id="74033"/>
    <lineage>
        <taxon>Bacteria</taxon>
        <taxon>Pseudomonadati</taxon>
        <taxon>Pseudomonadota</taxon>
        <taxon>Alphaproteobacteria</taxon>
        <taxon>Rhodobacterales</taxon>
        <taxon>Roseobacteraceae</taxon>
        <taxon>Antarctobacter</taxon>
    </lineage>
</organism>
<dbReference type="OrthoDB" id="345413at2"/>
<keyword evidence="1" id="KW-0472">Membrane</keyword>
<proteinExistence type="predicted"/>
<feature type="transmembrane region" description="Helical" evidence="1">
    <location>
        <begin position="63"/>
        <end position="82"/>
    </location>
</feature>
<keyword evidence="1" id="KW-1133">Transmembrane helix</keyword>
<dbReference type="RefSeq" id="WP_089280404.1">
    <property type="nucleotide sequence ID" value="NZ_FZON01000099.1"/>
</dbReference>
<reference evidence="2 3" key="1">
    <citation type="submission" date="2017-06" db="EMBL/GenBank/DDBJ databases">
        <authorList>
            <person name="Kim H.J."/>
            <person name="Triplett B.A."/>
        </authorList>
    </citation>
    <scope>NUCLEOTIDE SEQUENCE [LARGE SCALE GENOMIC DNA]</scope>
    <source>
        <strain evidence="2 3">DSM 11445</strain>
    </source>
</reference>
<evidence type="ECO:0000256" key="1">
    <source>
        <dbReference type="SAM" id="Phobius"/>
    </source>
</evidence>
<keyword evidence="1" id="KW-0812">Transmembrane</keyword>
<protein>
    <submittedName>
        <fullName evidence="2">Uncharacterized protein</fullName>
    </submittedName>
</protein>
<feature type="transmembrane region" description="Helical" evidence="1">
    <location>
        <begin position="94"/>
        <end position="112"/>
    </location>
</feature>
<dbReference type="Proteomes" id="UP000198440">
    <property type="component" value="Unassembled WGS sequence"/>
</dbReference>
<feature type="transmembrane region" description="Helical" evidence="1">
    <location>
        <begin position="6"/>
        <end position="22"/>
    </location>
</feature>
<feature type="transmembrane region" description="Helical" evidence="1">
    <location>
        <begin position="118"/>
        <end position="135"/>
    </location>
</feature>
<evidence type="ECO:0000313" key="2">
    <source>
        <dbReference type="EMBL" id="SNT33025.1"/>
    </source>
</evidence>
<sequence>MITLPLVWLVSVLSTIAAFALAQDTRTPFAARLCLCGFLLTLATIGLLLGLRLSFDATWAARVQPVVAVMVAPLAYLGFSALTQDLGANWRKTLWLNGVPVAFAQLAILVHVPISADIFVLAINSVYLFLIARLLRRKADDFVHVAGFVAQSR</sequence>
<feature type="transmembrane region" description="Helical" evidence="1">
    <location>
        <begin position="29"/>
        <end position="51"/>
    </location>
</feature>
<evidence type="ECO:0000313" key="3">
    <source>
        <dbReference type="Proteomes" id="UP000198440"/>
    </source>
</evidence>
<accession>A0A239LRM1</accession>
<gene>
    <name evidence="2" type="ORF">SAMN04488078_10992</name>
</gene>